<feature type="signal peptide" evidence="1">
    <location>
        <begin position="1"/>
        <end position="42"/>
    </location>
</feature>
<proteinExistence type="predicted"/>
<comment type="caution">
    <text evidence="2">The sequence shown here is derived from an EMBL/GenBank/DDBJ whole genome shotgun (WGS) entry which is preliminary data.</text>
</comment>
<protein>
    <recommendedName>
        <fullName evidence="4">TolB-like translocation protein</fullName>
    </recommendedName>
</protein>
<evidence type="ECO:0000256" key="1">
    <source>
        <dbReference type="SAM" id="SignalP"/>
    </source>
</evidence>
<feature type="chain" id="PRO_5012800622" description="TolB-like translocation protein" evidence="1">
    <location>
        <begin position="43"/>
        <end position="386"/>
    </location>
</feature>
<name>A0A1W9YYX6_MYCBA</name>
<dbReference type="AlphaFoldDB" id="A0A1W9YYX6"/>
<dbReference type="InterPro" id="IPR011042">
    <property type="entry name" value="6-blade_b-propeller_TolB-like"/>
</dbReference>
<dbReference type="STRING" id="564198.BST17_11025"/>
<keyword evidence="3" id="KW-1185">Reference proteome</keyword>
<dbReference type="SUPFAM" id="SSF82171">
    <property type="entry name" value="DPP6 N-terminal domain-like"/>
    <property type="match status" value="1"/>
</dbReference>
<dbReference type="Proteomes" id="UP000192366">
    <property type="component" value="Unassembled WGS sequence"/>
</dbReference>
<sequence length="386" mass="40280">MIWQVGTPRAGTAGARIQLAVACAALLTAACATAVSSGPVTAQDTPAQLIDRSVPWAQVGSGWTLATWTVGQTTTLTMVSPAGDRHPITELSERHRLTDWSGDGRRALFSASDYDSGTYGTTTLTEIDLSTGATDTITMEGRVTARYTRPTGKALFVSDIDRRTLRRVDLTGVEQLSYPTDRLGAAGTYNGHHLASIDGTLLVLGGDRGLAVMGNNGRLRDHLSVPGPHTNCVPVRWWSSGSVLARCSDADQIGTQLWQVPLDGGPPTALTPYSSGRRDDYGDVAAWRLPTGSFVQSLGACGATFLSRGNPQRGNEILRVPGVDAGRSVVVVGAGGPTLLLRVTESCGPGIALLAYDPAAGTSRVLLGPPATEGGVSAALAFSDDR</sequence>
<evidence type="ECO:0008006" key="4">
    <source>
        <dbReference type="Google" id="ProtNLM"/>
    </source>
</evidence>
<keyword evidence="1" id="KW-0732">Signal</keyword>
<evidence type="ECO:0000313" key="3">
    <source>
        <dbReference type="Proteomes" id="UP000192366"/>
    </source>
</evidence>
<dbReference type="EMBL" id="MVHJ01000007">
    <property type="protein sequence ID" value="ORA05179.1"/>
    <property type="molecule type" value="Genomic_DNA"/>
</dbReference>
<reference evidence="2 3" key="1">
    <citation type="submission" date="2017-02" db="EMBL/GenBank/DDBJ databases">
        <title>The new phylogeny of genus Mycobacterium.</title>
        <authorList>
            <person name="Tortoli E."/>
            <person name="Trovato A."/>
            <person name="Cirillo D.M."/>
        </authorList>
    </citation>
    <scope>NUCLEOTIDE SEQUENCE [LARGE SCALE GENOMIC DNA]</scope>
    <source>
        <strain evidence="2 3">DSM 45578</strain>
    </source>
</reference>
<organism evidence="2 3">
    <name type="scientific">Mycolicibacterium bacteremicum</name>
    <name type="common">Mycobacterium bacteremicum</name>
    <dbReference type="NCBI Taxonomy" id="564198"/>
    <lineage>
        <taxon>Bacteria</taxon>
        <taxon>Bacillati</taxon>
        <taxon>Actinomycetota</taxon>
        <taxon>Actinomycetes</taxon>
        <taxon>Mycobacteriales</taxon>
        <taxon>Mycobacteriaceae</taxon>
        <taxon>Mycolicibacterium</taxon>
    </lineage>
</organism>
<gene>
    <name evidence="2" type="ORF">BST17_11025</name>
</gene>
<dbReference type="Gene3D" id="2.120.10.30">
    <property type="entry name" value="TolB, C-terminal domain"/>
    <property type="match status" value="1"/>
</dbReference>
<evidence type="ECO:0000313" key="2">
    <source>
        <dbReference type="EMBL" id="ORA05179.1"/>
    </source>
</evidence>
<accession>A0A1W9YYX6</accession>